<keyword evidence="1" id="KW-1277">Toxin-antitoxin system</keyword>
<evidence type="ECO:0000256" key="1">
    <source>
        <dbReference type="ARBA" id="ARBA00022649"/>
    </source>
</evidence>
<dbReference type="SUPFAM" id="SSF143011">
    <property type="entry name" value="RelE-like"/>
    <property type="match status" value="1"/>
</dbReference>
<evidence type="ECO:0000313" key="3">
    <source>
        <dbReference type="Proteomes" id="UP000070467"/>
    </source>
</evidence>
<dbReference type="Proteomes" id="UP000070467">
    <property type="component" value="Unassembled WGS sequence"/>
</dbReference>
<sequence length="94" mass="11511">MNFYKVKYSKSAEKFIKKRKSIGIRFYKAFIEIAENKQNIKTYDIKKFYSKYYDDIFRMRIGDYRAIFRVVDDELLVYVFDIGSRGDIYKKVRL</sequence>
<protein>
    <submittedName>
        <fullName evidence="2">Toxin-antitoxin system, toxin component, RelE family</fullName>
    </submittedName>
</protein>
<dbReference type="InterPro" id="IPR007712">
    <property type="entry name" value="RelE/ParE_toxin"/>
</dbReference>
<evidence type="ECO:0000313" key="2">
    <source>
        <dbReference type="EMBL" id="KXB56911.1"/>
    </source>
</evidence>
<proteinExistence type="predicted"/>
<keyword evidence="3" id="KW-1185">Reference proteome</keyword>
<dbReference type="RefSeq" id="WP_066130708.1">
    <property type="nucleotide sequence ID" value="NZ_KQ959902.1"/>
</dbReference>
<organism evidence="2 3">
    <name type="scientific">Gemelliphila asaccharolytica</name>
    <dbReference type="NCBI Taxonomy" id="502393"/>
    <lineage>
        <taxon>Bacteria</taxon>
        <taxon>Bacillati</taxon>
        <taxon>Bacillota</taxon>
        <taxon>Bacilli</taxon>
        <taxon>Bacillales</taxon>
        <taxon>Gemellaceae</taxon>
        <taxon>Gemelliphila</taxon>
    </lineage>
</organism>
<dbReference type="Pfam" id="PF05016">
    <property type="entry name" value="ParE_toxin"/>
    <property type="match status" value="1"/>
</dbReference>
<dbReference type="InterPro" id="IPR035093">
    <property type="entry name" value="RelE/ParE_toxin_dom_sf"/>
</dbReference>
<dbReference type="EMBL" id="LSDB01000055">
    <property type="protein sequence ID" value="KXB56911.1"/>
    <property type="molecule type" value="Genomic_DNA"/>
</dbReference>
<dbReference type="Gene3D" id="3.30.2310.20">
    <property type="entry name" value="RelE-like"/>
    <property type="match status" value="1"/>
</dbReference>
<reference evidence="2 3" key="1">
    <citation type="submission" date="2016-01" db="EMBL/GenBank/DDBJ databases">
        <authorList>
            <person name="Mitreva M."/>
            <person name="Pepin K.H."/>
            <person name="Mihindukulasuriya K.A."/>
            <person name="Fulton R."/>
            <person name="Fronick C."/>
            <person name="O'Laughlin M."/>
            <person name="Miner T."/>
            <person name="Herter B."/>
            <person name="Rosa B.A."/>
            <person name="Cordes M."/>
            <person name="Tomlinson C."/>
            <person name="Wollam A."/>
            <person name="Palsikar V.B."/>
            <person name="Mardis E.R."/>
            <person name="Wilson R.K."/>
        </authorList>
    </citation>
    <scope>NUCLEOTIDE SEQUENCE [LARGE SCALE GENOMIC DNA]</scope>
    <source>
        <strain evidence="2 3">KA00071</strain>
    </source>
</reference>
<gene>
    <name evidence="2" type="ORF">HMPREF1871_01041</name>
</gene>
<name>A0ABR5TKZ8_9BACL</name>
<comment type="caution">
    <text evidence="2">The sequence shown here is derived from an EMBL/GenBank/DDBJ whole genome shotgun (WGS) entry which is preliminary data.</text>
</comment>
<accession>A0ABR5TKZ8</accession>